<comment type="caution">
    <text evidence="2">The sequence shown here is derived from an EMBL/GenBank/DDBJ whole genome shotgun (WGS) entry which is preliminary data.</text>
</comment>
<reference evidence="2" key="1">
    <citation type="submission" date="2021-01" db="EMBL/GenBank/DDBJ databases">
        <authorList>
            <person name="Kaushik A."/>
        </authorList>
    </citation>
    <scope>NUCLEOTIDE SEQUENCE</scope>
    <source>
        <strain evidence="2">AG6-10EEA</strain>
    </source>
</reference>
<evidence type="ECO:0000256" key="1">
    <source>
        <dbReference type="SAM" id="MobiDB-lite"/>
    </source>
</evidence>
<sequence length="295" mass="33147">MPAQMSQLIKQRHVIDSPNHTLGTTREYPENEAAPLREELLFHEPGTPFGRVISCFEFQLNGKPVAVSSDLIPEDGSGNLEVVGITGTIYNKEGQFAQCGWFGNHDLDWFWVRIKGIKALNAERDPRFRAGQWCIWLHTQLGQYALLLPRESYREMWEETAAGLGSNGLAALFRQWPACGPRPSWWGDKWQDAWPFESEAGSKRRASTELEQYEAQARGNEKPPGKWVLLGTRSEKGNRGQMRTNLGQRGQWELSPHGMMATRSGQSAGANQQDSKPAGKATSRSRGRGKTPKRQ</sequence>
<evidence type="ECO:0000313" key="2">
    <source>
        <dbReference type="EMBL" id="CAE6434954.1"/>
    </source>
</evidence>
<gene>
    <name evidence="2" type="ORF">RDB_LOCUS28966</name>
</gene>
<proteinExistence type="predicted"/>
<accession>A0A8H3AND4</accession>
<dbReference type="Proteomes" id="UP000663853">
    <property type="component" value="Unassembled WGS sequence"/>
</dbReference>
<evidence type="ECO:0000313" key="3">
    <source>
        <dbReference type="Proteomes" id="UP000663853"/>
    </source>
</evidence>
<dbReference type="EMBL" id="CAJMXA010000539">
    <property type="protein sequence ID" value="CAE6434954.1"/>
    <property type="molecule type" value="Genomic_DNA"/>
</dbReference>
<feature type="region of interest" description="Disordered" evidence="1">
    <location>
        <begin position="200"/>
        <end position="295"/>
    </location>
</feature>
<name>A0A8H3AND4_9AGAM</name>
<organism evidence="2 3">
    <name type="scientific">Rhizoctonia solani</name>
    <dbReference type="NCBI Taxonomy" id="456999"/>
    <lineage>
        <taxon>Eukaryota</taxon>
        <taxon>Fungi</taxon>
        <taxon>Dikarya</taxon>
        <taxon>Basidiomycota</taxon>
        <taxon>Agaricomycotina</taxon>
        <taxon>Agaricomycetes</taxon>
        <taxon>Cantharellales</taxon>
        <taxon>Ceratobasidiaceae</taxon>
        <taxon>Rhizoctonia</taxon>
    </lineage>
</organism>
<protein>
    <submittedName>
        <fullName evidence="2">Uncharacterized protein</fullName>
    </submittedName>
</protein>
<feature type="compositionally biased region" description="Basic residues" evidence="1">
    <location>
        <begin position="283"/>
        <end position="295"/>
    </location>
</feature>
<dbReference type="AlphaFoldDB" id="A0A8H3AND4"/>
<feature type="compositionally biased region" description="Polar residues" evidence="1">
    <location>
        <begin position="263"/>
        <end position="275"/>
    </location>
</feature>